<gene>
    <name evidence="10" type="ORF">DFJ69_3829</name>
</gene>
<name>A0A3D9SQU9_9ACTN</name>
<feature type="transmembrane region" description="Helical" evidence="8">
    <location>
        <begin position="109"/>
        <end position="130"/>
    </location>
</feature>
<feature type="transmembrane region" description="Helical" evidence="8">
    <location>
        <begin position="204"/>
        <end position="223"/>
    </location>
</feature>
<feature type="transmembrane region" description="Helical" evidence="8">
    <location>
        <begin position="16"/>
        <end position="39"/>
    </location>
</feature>
<dbReference type="AlphaFoldDB" id="A0A3D9SQU9"/>
<feature type="transmembrane region" description="Helical" evidence="8">
    <location>
        <begin position="311"/>
        <end position="329"/>
    </location>
</feature>
<dbReference type="InterPro" id="IPR011701">
    <property type="entry name" value="MFS"/>
</dbReference>
<accession>A0A3D9SQU9</accession>
<comment type="subcellular location">
    <subcellularLocation>
        <location evidence="1">Cell membrane</location>
        <topology evidence="1">Multi-pass membrane protein</topology>
    </subcellularLocation>
</comment>
<feature type="transmembrane region" description="Helical" evidence="8">
    <location>
        <begin position="407"/>
        <end position="424"/>
    </location>
</feature>
<keyword evidence="2" id="KW-0813">Transport</keyword>
<dbReference type="RefSeq" id="WP_116023805.1">
    <property type="nucleotide sequence ID" value="NZ_QTTT01000001.1"/>
</dbReference>
<keyword evidence="4 8" id="KW-0812">Transmembrane</keyword>
<keyword evidence="5 8" id="KW-1133">Transmembrane helix</keyword>
<dbReference type="EMBL" id="QTTT01000001">
    <property type="protein sequence ID" value="REE98342.1"/>
    <property type="molecule type" value="Genomic_DNA"/>
</dbReference>
<dbReference type="Gene3D" id="1.20.1720.10">
    <property type="entry name" value="Multidrug resistance protein D"/>
    <property type="match status" value="1"/>
</dbReference>
<dbReference type="SUPFAM" id="SSF103473">
    <property type="entry name" value="MFS general substrate transporter"/>
    <property type="match status" value="1"/>
</dbReference>
<dbReference type="CDD" id="cd17321">
    <property type="entry name" value="MFS_MMR_MDR_like"/>
    <property type="match status" value="1"/>
</dbReference>
<evidence type="ECO:0000256" key="8">
    <source>
        <dbReference type="SAM" id="Phobius"/>
    </source>
</evidence>
<dbReference type="Gene3D" id="1.20.1250.20">
    <property type="entry name" value="MFS general substrate transporter like domains"/>
    <property type="match status" value="1"/>
</dbReference>
<evidence type="ECO:0000256" key="2">
    <source>
        <dbReference type="ARBA" id="ARBA00022448"/>
    </source>
</evidence>
<dbReference type="InterPro" id="IPR020846">
    <property type="entry name" value="MFS_dom"/>
</dbReference>
<feature type="transmembrane region" description="Helical" evidence="8">
    <location>
        <begin position="361"/>
        <end position="386"/>
    </location>
</feature>
<evidence type="ECO:0000259" key="9">
    <source>
        <dbReference type="PROSITE" id="PS50850"/>
    </source>
</evidence>
<feature type="transmembrane region" description="Helical" evidence="8">
    <location>
        <begin position="84"/>
        <end position="103"/>
    </location>
</feature>
<evidence type="ECO:0000256" key="4">
    <source>
        <dbReference type="ARBA" id="ARBA00022692"/>
    </source>
</evidence>
<feature type="transmembrane region" description="Helical" evidence="8">
    <location>
        <begin position="472"/>
        <end position="492"/>
    </location>
</feature>
<evidence type="ECO:0000256" key="1">
    <source>
        <dbReference type="ARBA" id="ARBA00004651"/>
    </source>
</evidence>
<dbReference type="PANTHER" id="PTHR42718:SF47">
    <property type="entry name" value="METHYL VIOLOGEN RESISTANCE PROTEIN SMVA"/>
    <property type="match status" value="1"/>
</dbReference>
<dbReference type="Proteomes" id="UP000256661">
    <property type="component" value="Unassembled WGS sequence"/>
</dbReference>
<dbReference type="Pfam" id="PF07690">
    <property type="entry name" value="MFS_1"/>
    <property type="match status" value="1"/>
</dbReference>
<evidence type="ECO:0000313" key="11">
    <source>
        <dbReference type="Proteomes" id="UP000256661"/>
    </source>
</evidence>
<evidence type="ECO:0000256" key="3">
    <source>
        <dbReference type="ARBA" id="ARBA00022475"/>
    </source>
</evidence>
<protein>
    <submittedName>
        <fullName evidence="10">DHA2 family multidrug resistance protein-like MFS transporter</fullName>
    </submittedName>
</protein>
<feature type="transmembrane region" description="Helical" evidence="8">
    <location>
        <begin position="271"/>
        <end position="291"/>
    </location>
</feature>
<feature type="transmembrane region" description="Helical" evidence="8">
    <location>
        <begin position="54"/>
        <end position="72"/>
    </location>
</feature>
<evidence type="ECO:0000313" key="10">
    <source>
        <dbReference type="EMBL" id="REE98342.1"/>
    </source>
</evidence>
<keyword evidence="6 8" id="KW-0472">Membrane</keyword>
<feature type="transmembrane region" description="Helical" evidence="8">
    <location>
        <begin position="168"/>
        <end position="192"/>
    </location>
</feature>
<comment type="caution">
    <text evidence="10">The sequence shown here is derived from an EMBL/GenBank/DDBJ whole genome shotgun (WGS) entry which is preliminary data.</text>
</comment>
<dbReference type="GO" id="GO:0005886">
    <property type="term" value="C:plasma membrane"/>
    <property type="evidence" value="ECO:0007669"/>
    <property type="project" value="UniProtKB-SubCell"/>
</dbReference>
<dbReference type="OrthoDB" id="3218509at2"/>
<dbReference type="InterPro" id="IPR036259">
    <property type="entry name" value="MFS_trans_sf"/>
</dbReference>
<feature type="transmembrane region" description="Helical" evidence="8">
    <location>
        <begin position="142"/>
        <end position="162"/>
    </location>
</feature>
<feature type="transmembrane region" description="Helical" evidence="8">
    <location>
        <begin position="229"/>
        <end position="250"/>
    </location>
</feature>
<feature type="domain" description="Major facilitator superfamily (MFS) profile" evidence="9">
    <location>
        <begin position="18"/>
        <end position="496"/>
    </location>
</feature>
<keyword evidence="3" id="KW-1003">Cell membrane</keyword>
<evidence type="ECO:0000256" key="6">
    <source>
        <dbReference type="ARBA" id="ARBA00023136"/>
    </source>
</evidence>
<proteinExistence type="predicted"/>
<organism evidence="10 11">
    <name type="scientific">Thermomonospora umbrina</name>
    <dbReference type="NCBI Taxonomy" id="111806"/>
    <lineage>
        <taxon>Bacteria</taxon>
        <taxon>Bacillati</taxon>
        <taxon>Actinomycetota</taxon>
        <taxon>Actinomycetes</taxon>
        <taxon>Streptosporangiales</taxon>
        <taxon>Thermomonosporaceae</taxon>
        <taxon>Thermomonospora</taxon>
    </lineage>
</organism>
<feature type="transmembrane region" description="Helical" evidence="8">
    <location>
        <begin position="336"/>
        <end position="355"/>
    </location>
</feature>
<feature type="region of interest" description="Disordered" evidence="7">
    <location>
        <begin position="498"/>
        <end position="519"/>
    </location>
</feature>
<dbReference type="PROSITE" id="PS50850">
    <property type="entry name" value="MFS"/>
    <property type="match status" value="1"/>
</dbReference>
<sequence>MSVSVQTPARAGAREWLGLSVLLLPTVLLFLAMTVLFLATPEIAADLSPGSGELLWINDIYGFMMAGLLVPMGTIGDRIGRRRILMFGAAAFGLASLAAAFAPNVELLIAARAVMGVGAAAVMPSTLSLISNMFTDARQRGTAIGLWAASISVGVAVGPLVGGLLLESFWWGAALLIGVPVMALVLVAAPLAVSEYRAPQAGGLDWVSIPLSIATLIPFVYGIKELAKHGVNGVAVATLAAGLVFGVLFVRRQLRLENPLLDVRLFGNRTFSGALGVFLLSAIALGGVYLLFTQYLQLVAGLSALETGLRILPAALALVAVSMLSPVIARRVRPAYVLAVGTAFSVAGYLVLTQVDAPGEALLLTGFYLLYPGIAPTMALTTNLVIGSAPPEKAGAASAVNSTASDLGVALGIALLGSIGAAVYRSEMPSGVPEEAADTLPGALAAAEGLSASAAQAVLEPARVAFTSGLNAAALVAAVLAAGSALLALTLLRRLPPSGTPSPAPAAEEKAPEPVEVVA</sequence>
<reference evidence="10 11" key="1">
    <citation type="submission" date="2018-08" db="EMBL/GenBank/DDBJ databases">
        <title>Sequencing the genomes of 1000 actinobacteria strains.</title>
        <authorList>
            <person name="Klenk H.-P."/>
        </authorList>
    </citation>
    <scope>NUCLEOTIDE SEQUENCE [LARGE SCALE GENOMIC DNA]</scope>
    <source>
        <strain evidence="10 11">DSM 43927</strain>
    </source>
</reference>
<evidence type="ECO:0000256" key="7">
    <source>
        <dbReference type="SAM" id="MobiDB-lite"/>
    </source>
</evidence>
<dbReference type="GO" id="GO:0022857">
    <property type="term" value="F:transmembrane transporter activity"/>
    <property type="evidence" value="ECO:0007669"/>
    <property type="project" value="InterPro"/>
</dbReference>
<evidence type="ECO:0000256" key="5">
    <source>
        <dbReference type="ARBA" id="ARBA00022989"/>
    </source>
</evidence>
<dbReference type="PANTHER" id="PTHR42718">
    <property type="entry name" value="MAJOR FACILITATOR SUPERFAMILY MULTIDRUG TRANSPORTER MFSC"/>
    <property type="match status" value="1"/>
</dbReference>
<keyword evidence="11" id="KW-1185">Reference proteome</keyword>
<dbReference type="PRINTS" id="PR01036">
    <property type="entry name" value="TCRTETB"/>
</dbReference>